<evidence type="ECO:0000256" key="8">
    <source>
        <dbReference type="ARBA" id="ARBA00022989"/>
    </source>
</evidence>
<keyword evidence="6 14" id="KW-0812">Transmembrane</keyword>
<keyword evidence="19" id="KW-1185">Reference proteome</keyword>
<evidence type="ECO:0000313" key="16">
    <source>
        <dbReference type="EMBL" id="MBM7815550.1"/>
    </source>
</evidence>
<dbReference type="InterPro" id="IPR038662">
    <property type="entry name" value="ATP_synth_F0_csu_sf"/>
</dbReference>
<dbReference type="InterPro" id="IPR000454">
    <property type="entry name" value="ATP_synth_F0_csu"/>
</dbReference>
<dbReference type="Pfam" id="PF00137">
    <property type="entry name" value="ATP-synt_C"/>
    <property type="match status" value="1"/>
</dbReference>
<proteinExistence type="inferred from homology"/>
<dbReference type="RefSeq" id="WP_102237779.1">
    <property type="nucleotide sequence ID" value="NZ_BAAAIM010000007.1"/>
</dbReference>
<dbReference type="GO" id="GO:0033177">
    <property type="term" value="C:proton-transporting two-sector ATPase complex, proton-transporting domain"/>
    <property type="evidence" value="ECO:0007669"/>
    <property type="project" value="InterPro"/>
</dbReference>
<comment type="caution">
    <text evidence="17">The sequence shown here is derived from an EMBL/GenBank/DDBJ whole genome shotgun (WGS) entry which is preliminary data.</text>
</comment>
<feature type="domain" description="V-ATPase proteolipid subunit C-like" evidence="15">
    <location>
        <begin position="15"/>
        <end position="74"/>
    </location>
</feature>
<comment type="function">
    <text evidence="13 14">F(1)F(0) ATP synthase produces ATP from ADP in the presence of a proton or sodium gradient. F-type ATPases consist of two structural domains, F(1) containing the extramembraneous catalytic core and F(0) containing the membrane proton channel, linked together by a central stalk and a peripheral stalk. During catalysis, ATP synthesis in the catalytic domain of F(1) is coupled via a rotary mechanism of the central stalk subunits to proton translocation.</text>
</comment>
<evidence type="ECO:0000256" key="5">
    <source>
        <dbReference type="ARBA" id="ARBA00022547"/>
    </source>
</evidence>
<keyword evidence="11 14" id="KW-0472">Membrane</keyword>
<accession>A0A2N6VPQ7</accession>
<evidence type="ECO:0000256" key="7">
    <source>
        <dbReference type="ARBA" id="ARBA00022781"/>
    </source>
</evidence>
<dbReference type="EMBL" id="PNHK01000001">
    <property type="protein sequence ID" value="PMD06125.1"/>
    <property type="molecule type" value="Genomic_DNA"/>
</dbReference>
<reference evidence="17 18" key="1">
    <citation type="submission" date="2017-09" db="EMBL/GenBank/DDBJ databases">
        <title>Bacterial strain isolated from the female urinary microbiota.</title>
        <authorList>
            <person name="Thomas-White K."/>
            <person name="Kumar N."/>
            <person name="Forster S."/>
            <person name="Putonti C."/>
            <person name="Lawley T."/>
            <person name="Wolfe A.J."/>
        </authorList>
    </citation>
    <scope>NUCLEOTIDE SEQUENCE [LARGE SCALE GENOMIC DNA]</scope>
    <source>
        <strain evidence="17 18">UMB1301</strain>
    </source>
</reference>
<feature type="transmembrane region" description="Helical" evidence="14">
    <location>
        <begin position="54"/>
        <end position="75"/>
    </location>
</feature>
<keyword evidence="5 14" id="KW-0138">CF(0)</keyword>
<dbReference type="InterPro" id="IPR020537">
    <property type="entry name" value="ATP_synth_F0_csu_DDCD_BS"/>
</dbReference>
<evidence type="ECO:0000313" key="19">
    <source>
        <dbReference type="Proteomes" id="UP000809290"/>
    </source>
</evidence>
<keyword evidence="4 14" id="KW-1003">Cell membrane</keyword>
<keyword evidence="7 14" id="KW-0375">Hydrogen ion transport</keyword>
<evidence type="ECO:0000256" key="9">
    <source>
        <dbReference type="ARBA" id="ARBA00023065"/>
    </source>
</evidence>
<evidence type="ECO:0000256" key="3">
    <source>
        <dbReference type="ARBA" id="ARBA00022448"/>
    </source>
</evidence>
<feature type="site" description="Reversibly protonated during proton transport" evidence="14">
    <location>
        <position position="62"/>
    </location>
</feature>
<dbReference type="NCBIfam" id="TIGR01260">
    <property type="entry name" value="ATP_synt_c"/>
    <property type="match status" value="1"/>
</dbReference>
<dbReference type="HAMAP" id="MF_01396">
    <property type="entry name" value="ATP_synth_c_bact"/>
    <property type="match status" value="1"/>
</dbReference>
<evidence type="ECO:0000313" key="17">
    <source>
        <dbReference type="EMBL" id="PMD06125.1"/>
    </source>
</evidence>
<dbReference type="PRINTS" id="PR00124">
    <property type="entry name" value="ATPASEC"/>
</dbReference>
<keyword evidence="9 14" id="KW-0406">Ion transport</keyword>
<organism evidence="17 18">
    <name type="scientific">Brevibacterium paucivorans</name>
    <dbReference type="NCBI Taxonomy" id="170994"/>
    <lineage>
        <taxon>Bacteria</taxon>
        <taxon>Bacillati</taxon>
        <taxon>Actinomycetota</taxon>
        <taxon>Actinomycetes</taxon>
        <taxon>Micrococcales</taxon>
        <taxon>Brevibacteriaceae</taxon>
        <taxon>Brevibacterium</taxon>
    </lineage>
</organism>
<dbReference type="GO" id="GO:0046933">
    <property type="term" value="F:proton-transporting ATP synthase activity, rotational mechanism"/>
    <property type="evidence" value="ECO:0007669"/>
    <property type="project" value="UniProtKB-UniRule"/>
</dbReference>
<gene>
    <name evidence="14 17" type="primary">atpE</name>
    <name evidence="17" type="ORF">CJ199_01655</name>
    <name evidence="16" type="ORF">JOE56_000244</name>
</gene>
<dbReference type="InterPro" id="IPR002379">
    <property type="entry name" value="ATPase_proteolipid_c-like_dom"/>
</dbReference>
<dbReference type="GO" id="GO:0005886">
    <property type="term" value="C:plasma membrane"/>
    <property type="evidence" value="ECO:0007669"/>
    <property type="project" value="UniProtKB-SubCell"/>
</dbReference>
<comment type="function">
    <text evidence="14">Key component of the F(0) channel; it plays a direct role in translocation across the membrane. A homomeric c-ring of between 10-14 subunits forms the central stalk rotor element with the F(1) delta and epsilon subunits.</text>
</comment>
<dbReference type="PROSITE" id="PS00605">
    <property type="entry name" value="ATPASE_C"/>
    <property type="match status" value="1"/>
</dbReference>
<dbReference type="Proteomes" id="UP000235598">
    <property type="component" value="Unassembled WGS sequence"/>
</dbReference>
<evidence type="ECO:0000256" key="13">
    <source>
        <dbReference type="ARBA" id="ARBA00025198"/>
    </source>
</evidence>
<protein>
    <recommendedName>
        <fullName evidence="14">ATP synthase subunit c</fullName>
    </recommendedName>
    <alternativeName>
        <fullName evidence="14">ATP synthase F(0) sector subunit c</fullName>
    </alternativeName>
    <alternativeName>
        <fullName evidence="14">F-type ATPase subunit c</fullName>
        <shortName evidence="14">F-ATPase subunit c</shortName>
    </alternativeName>
    <alternativeName>
        <fullName evidence="14">Lipid-binding protein</fullName>
    </alternativeName>
</protein>
<keyword evidence="3 14" id="KW-0813">Transport</keyword>
<comment type="similarity">
    <text evidence="2 14">Belongs to the ATPase C chain family.</text>
</comment>
<evidence type="ECO:0000256" key="12">
    <source>
        <dbReference type="ARBA" id="ARBA00023310"/>
    </source>
</evidence>
<reference evidence="16 19" key="2">
    <citation type="submission" date="2021-01" db="EMBL/GenBank/DDBJ databases">
        <title>Sequencing the genomes of 1000 actinobacteria strains.</title>
        <authorList>
            <person name="Klenk H.-P."/>
        </authorList>
    </citation>
    <scope>NUCLEOTIDE SEQUENCE [LARGE SCALE GENOMIC DNA]</scope>
    <source>
        <strain evidence="16 19">DSM 13657</strain>
    </source>
</reference>
<dbReference type="GO" id="GO:0008289">
    <property type="term" value="F:lipid binding"/>
    <property type="evidence" value="ECO:0007669"/>
    <property type="project" value="UniProtKB-KW"/>
</dbReference>
<dbReference type="InterPro" id="IPR005953">
    <property type="entry name" value="ATP_synth_csu_bac/chlpt"/>
</dbReference>
<dbReference type="CDD" id="cd18121">
    <property type="entry name" value="ATP-synt_Fo_c"/>
    <property type="match status" value="1"/>
</dbReference>
<dbReference type="OrthoDB" id="3183855at2"/>
<name>A0A2N6VPQ7_9MICO</name>
<keyword evidence="12 14" id="KW-0066">ATP synthesis</keyword>
<dbReference type="EMBL" id="JAFBCP010000001">
    <property type="protein sequence ID" value="MBM7815550.1"/>
    <property type="molecule type" value="Genomic_DNA"/>
</dbReference>
<evidence type="ECO:0000256" key="4">
    <source>
        <dbReference type="ARBA" id="ARBA00022475"/>
    </source>
</evidence>
<sequence length="77" mass="7818">MDTSILAEVSGNIATVGYGLSAIGPGIGIGILVGKTVEGTARQPEVAGRLQTTMFLGIAFVELLAFLGIAAYFIFGA</sequence>
<dbReference type="InterPro" id="IPR035921">
    <property type="entry name" value="F/V-ATP_Csub_sf"/>
</dbReference>
<evidence type="ECO:0000256" key="10">
    <source>
        <dbReference type="ARBA" id="ARBA00023121"/>
    </source>
</evidence>
<dbReference type="SUPFAM" id="SSF81333">
    <property type="entry name" value="F1F0 ATP synthase subunit C"/>
    <property type="match status" value="1"/>
</dbReference>
<dbReference type="AlphaFoldDB" id="A0A2N6VPQ7"/>
<evidence type="ECO:0000256" key="11">
    <source>
        <dbReference type="ARBA" id="ARBA00023136"/>
    </source>
</evidence>
<evidence type="ECO:0000313" key="18">
    <source>
        <dbReference type="Proteomes" id="UP000235598"/>
    </source>
</evidence>
<comment type="subcellular location">
    <subcellularLocation>
        <location evidence="1 14">Cell membrane</location>
        <topology evidence="1 14">Multi-pass membrane protein</topology>
    </subcellularLocation>
</comment>
<evidence type="ECO:0000256" key="1">
    <source>
        <dbReference type="ARBA" id="ARBA00004651"/>
    </source>
</evidence>
<dbReference type="Proteomes" id="UP000809290">
    <property type="component" value="Unassembled WGS sequence"/>
</dbReference>
<evidence type="ECO:0000256" key="14">
    <source>
        <dbReference type="HAMAP-Rule" id="MF_01396"/>
    </source>
</evidence>
<feature type="transmembrane region" description="Helical" evidence="14">
    <location>
        <begin position="12"/>
        <end position="33"/>
    </location>
</feature>
<evidence type="ECO:0000259" key="15">
    <source>
        <dbReference type="Pfam" id="PF00137"/>
    </source>
</evidence>
<dbReference type="GO" id="GO:0045259">
    <property type="term" value="C:proton-transporting ATP synthase complex"/>
    <property type="evidence" value="ECO:0007669"/>
    <property type="project" value="UniProtKB-KW"/>
</dbReference>
<keyword evidence="8 14" id="KW-1133">Transmembrane helix</keyword>
<evidence type="ECO:0000256" key="2">
    <source>
        <dbReference type="ARBA" id="ARBA00006704"/>
    </source>
</evidence>
<dbReference type="Gene3D" id="1.20.20.10">
    <property type="entry name" value="F1F0 ATP synthase subunit C"/>
    <property type="match status" value="1"/>
</dbReference>
<keyword evidence="10 14" id="KW-0446">Lipid-binding</keyword>
<dbReference type="FunFam" id="1.20.20.10:FF:000002">
    <property type="entry name" value="ATP synthase subunit c"/>
    <property type="match status" value="1"/>
</dbReference>
<evidence type="ECO:0000256" key="6">
    <source>
        <dbReference type="ARBA" id="ARBA00022692"/>
    </source>
</evidence>